<gene>
    <name evidence="6" type="ORF">BCM14_1415</name>
</gene>
<dbReference type="Pfam" id="PF13657">
    <property type="entry name" value="Couple_hipA"/>
    <property type="match status" value="1"/>
</dbReference>
<dbReference type="InterPro" id="IPR012893">
    <property type="entry name" value="HipA-like_C"/>
</dbReference>
<dbReference type="InterPro" id="IPR052028">
    <property type="entry name" value="HipA_Ser/Thr_kinase"/>
</dbReference>
<feature type="domain" description="HipA N-terminal subdomain 1" evidence="5">
    <location>
        <begin position="8"/>
        <end position="99"/>
    </location>
</feature>
<dbReference type="Gene3D" id="1.10.1070.20">
    <property type="match status" value="1"/>
</dbReference>
<dbReference type="Pfam" id="PF07804">
    <property type="entry name" value="HipA_C"/>
    <property type="match status" value="1"/>
</dbReference>
<keyword evidence="7" id="KW-1185">Reference proteome</keyword>
<evidence type="ECO:0000259" key="5">
    <source>
        <dbReference type="Pfam" id="PF13657"/>
    </source>
</evidence>
<evidence type="ECO:0000259" key="4">
    <source>
        <dbReference type="Pfam" id="PF07804"/>
    </source>
</evidence>
<dbReference type="OrthoDB" id="9805913at2"/>
<protein>
    <submittedName>
        <fullName evidence="6">Serine/threonine-protein kinase HipA</fullName>
    </submittedName>
</protein>
<name>A0A2T0XI37_9BURK</name>
<evidence type="ECO:0000256" key="2">
    <source>
        <dbReference type="ARBA" id="ARBA00022679"/>
    </source>
</evidence>
<comment type="similarity">
    <text evidence="1">Belongs to the HipA Ser/Thr kinase family.</text>
</comment>
<evidence type="ECO:0000313" key="6">
    <source>
        <dbReference type="EMBL" id="PRY98582.1"/>
    </source>
</evidence>
<evidence type="ECO:0000256" key="1">
    <source>
        <dbReference type="ARBA" id="ARBA00010164"/>
    </source>
</evidence>
<dbReference type="PANTHER" id="PTHR37419:SF1">
    <property type="entry name" value="SERINE_THREONINE-PROTEIN KINASE TOXIN HIPA"/>
    <property type="match status" value="1"/>
</dbReference>
<dbReference type="EMBL" id="PVTV01000012">
    <property type="protein sequence ID" value="PRY98582.1"/>
    <property type="molecule type" value="Genomic_DNA"/>
</dbReference>
<dbReference type="RefSeq" id="WP_106227275.1">
    <property type="nucleotide sequence ID" value="NZ_PVTV01000012.1"/>
</dbReference>
<reference evidence="6 7" key="1">
    <citation type="submission" date="2018-03" db="EMBL/GenBank/DDBJ databases">
        <title>Genomic Encyclopedia of Type Strains, Phase III (KMG-III): the genomes of soil and plant-associated and newly described type strains.</title>
        <authorList>
            <person name="Whitman W."/>
        </authorList>
    </citation>
    <scope>NUCLEOTIDE SEQUENCE [LARGE SCALE GENOMIC DNA]</scope>
    <source>
        <strain evidence="6 7">MWH-P2sevCIIIb</strain>
    </source>
</reference>
<dbReference type="AlphaFoldDB" id="A0A2T0XI37"/>
<evidence type="ECO:0000256" key="3">
    <source>
        <dbReference type="ARBA" id="ARBA00022777"/>
    </source>
</evidence>
<dbReference type="PANTHER" id="PTHR37419">
    <property type="entry name" value="SERINE/THREONINE-PROTEIN KINASE TOXIN HIPA"/>
    <property type="match status" value="1"/>
</dbReference>
<dbReference type="GO" id="GO:0004674">
    <property type="term" value="F:protein serine/threonine kinase activity"/>
    <property type="evidence" value="ECO:0007669"/>
    <property type="project" value="TreeGrafter"/>
</dbReference>
<keyword evidence="3 6" id="KW-0418">Kinase</keyword>
<keyword evidence="2" id="KW-0808">Transferase</keyword>
<proteinExistence type="inferred from homology"/>
<dbReference type="NCBIfam" id="TIGR03071">
    <property type="entry name" value="couple_hipA"/>
    <property type="match status" value="1"/>
</dbReference>
<organism evidence="6 7">
    <name type="scientific">Jezberella montanilacus</name>
    <dbReference type="NCBI Taxonomy" id="323426"/>
    <lineage>
        <taxon>Bacteria</taxon>
        <taxon>Pseudomonadati</taxon>
        <taxon>Pseudomonadota</taxon>
        <taxon>Betaproteobacteria</taxon>
        <taxon>Burkholderiales</taxon>
        <taxon>Alcaligenaceae</taxon>
        <taxon>Jezberella</taxon>
    </lineage>
</organism>
<dbReference type="PROSITE" id="PS00018">
    <property type="entry name" value="EF_HAND_1"/>
    <property type="match status" value="1"/>
</dbReference>
<feature type="domain" description="HipA-like C-terminal" evidence="4">
    <location>
        <begin position="141"/>
        <end position="365"/>
    </location>
</feature>
<dbReference type="InterPro" id="IPR017508">
    <property type="entry name" value="HipA_N1"/>
</dbReference>
<dbReference type="GO" id="GO:0005829">
    <property type="term" value="C:cytosol"/>
    <property type="evidence" value="ECO:0007669"/>
    <property type="project" value="TreeGrafter"/>
</dbReference>
<accession>A0A2T0XI37</accession>
<comment type="caution">
    <text evidence="6">The sequence shown here is derived from an EMBL/GenBank/DDBJ whole genome shotgun (WGS) entry which is preliminary data.</text>
</comment>
<evidence type="ECO:0000313" key="7">
    <source>
        <dbReference type="Proteomes" id="UP000238308"/>
    </source>
</evidence>
<dbReference type="Proteomes" id="UP000238308">
    <property type="component" value="Unassembled WGS sequence"/>
</dbReference>
<dbReference type="InterPro" id="IPR018247">
    <property type="entry name" value="EF_Hand_1_Ca_BS"/>
</dbReference>
<sequence>MQRIKKLYIHTTQGYAGELARESQFVFNYRSDRPETEISLTMPLRSKSYSANILPGAIRQNLPEGFLKDWIVEHFAKVTKMDDMTVLAISGREVIGRVRSLMTENENPTEFRSESLSDILSWKGTEDLFDHLANQYALASGISGIQPKVLVASRVHEANDSIDKVSMKNRSLIIKSSGFDYPDLAENEFNCMSIARKAGLQTPDFWLSDDKKLFVIERFDLSEEGYLGFEDMTSLMNKQNEDKYNSSYEDVAKAIGLFASPAHVTESLLEFFKSVTLSLALRNGDAHLKNFGLLYTNPQTEDCRLSPLYDVVNTTSYIPTDSLALKLNKTKSWPTRQDLIDFGQTHCRLQHASEIVDQIVDVAQSWTPAENSTIWDLMKPQIDKACFTLTH</sequence>